<sequence>MRRFPGKTSPGSVSGLAVRATVRGYDLFLEFSVFEGGSGSEFAVFVDGREVGRTSARAYVVRGLSPGSHTARVRMYNSHGDLLSEHVLEIAVPHGGAPRNAPL</sequence>
<comment type="caution">
    <text evidence="1">The sequence shown here is derived from an EMBL/GenBank/DDBJ whole genome shotgun (WGS) entry which is preliminary data.</text>
</comment>
<evidence type="ECO:0000313" key="2">
    <source>
        <dbReference type="Proteomes" id="UP000244016"/>
    </source>
</evidence>
<proteinExistence type="predicted"/>
<evidence type="ECO:0000313" key="1">
    <source>
        <dbReference type="EMBL" id="PTQ52166.1"/>
    </source>
</evidence>
<gene>
    <name evidence="1" type="ORF">BLITH_1133</name>
</gene>
<dbReference type="AlphaFoldDB" id="A0A2T5G7J5"/>
<reference evidence="1 2" key="1">
    <citation type="submission" date="2017-08" db="EMBL/GenBank/DDBJ databases">
        <title>Burning lignite coal seam in the remote Altai Mountains harbors a hydrogen-driven thermophilic microbial community.</title>
        <authorList>
            <person name="Kadnikov V.V."/>
            <person name="Mardanov A.V."/>
            <person name="Ivasenko D."/>
            <person name="Beletsky A.V."/>
            <person name="Karnachuk O.V."/>
            <person name="Ravin N.V."/>
        </authorList>
    </citation>
    <scope>NUCLEOTIDE SEQUENCE [LARGE SCALE GENOMIC DNA]</scope>
    <source>
        <strain evidence="1">AL31</strain>
    </source>
</reference>
<dbReference type="EMBL" id="PEBW01000003">
    <property type="protein sequence ID" value="PTQ52166.1"/>
    <property type="molecule type" value="Genomic_DNA"/>
</dbReference>
<dbReference type="Proteomes" id="UP000244016">
    <property type="component" value="Unassembled WGS sequence"/>
</dbReference>
<name>A0A2T5G7J5_9BACL</name>
<protein>
    <submittedName>
        <fullName evidence="1">Uncharacterized protein</fullName>
    </submittedName>
</protein>
<organism evidence="1 2">
    <name type="scientific">Brockia lithotrophica</name>
    <dbReference type="NCBI Taxonomy" id="933949"/>
    <lineage>
        <taxon>Bacteria</taxon>
        <taxon>Bacillati</taxon>
        <taxon>Bacillota</taxon>
        <taxon>Bacilli</taxon>
        <taxon>Bacillales</taxon>
        <taxon>Bacillales Family X. Incertae Sedis</taxon>
        <taxon>Brockia</taxon>
    </lineage>
</organism>
<accession>A0A2T5G7J5</accession>